<feature type="domain" description="Cell wall hydrolase SleB" evidence="1">
    <location>
        <begin position="1"/>
        <end position="98"/>
    </location>
</feature>
<organism evidence="2">
    <name type="scientific">marine sediment metagenome</name>
    <dbReference type="NCBI Taxonomy" id="412755"/>
    <lineage>
        <taxon>unclassified sequences</taxon>
        <taxon>metagenomes</taxon>
        <taxon>ecological metagenomes</taxon>
    </lineage>
</organism>
<dbReference type="Gene3D" id="6.20.240.60">
    <property type="match status" value="1"/>
</dbReference>
<proteinExistence type="predicted"/>
<comment type="caution">
    <text evidence="2">The sequence shown here is derived from an EMBL/GenBank/DDBJ whole genome shotgun (WGS) entry which is preliminary data.</text>
</comment>
<dbReference type="InterPro" id="IPR011105">
    <property type="entry name" value="Cell_wall_hydrolase_SleB"/>
</dbReference>
<evidence type="ECO:0000259" key="1">
    <source>
        <dbReference type="Pfam" id="PF07486"/>
    </source>
</evidence>
<dbReference type="GO" id="GO:0016787">
    <property type="term" value="F:hydrolase activity"/>
    <property type="evidence" value="ECO:0007669"/>
    <property type="project" value="InterPro"/>
</dbReference>
<dbReference type="Pfam" id="PF07486">
    <property type="entry name" value="Hydrolase_2"/>
    <property type="match status" value="1"/>
</dbReference>
<protein>
    <recommendedName>
        <fullName evidence="1">Cell wall hydrolase SleB domain-containing protein</fullName>
    </recommendedName>
</protein>
<feature type="non-terminal residue" evidence="2">
    <location>
        <position position="1"/>
    </location>
</feature>
<sequence>GEPAQGIIAVAWVLRNRLDTGMSVGFCALDREDLNFFIWRQPQWKKDLVEDIWNKVKAGQIADPTGGAKYFENVNAFGDPPWINDVEFVISIGNHRFYK</sequence>
<gene>
    <name evidence="2" type="ORF">S03H2_48385</name>
</gene>
<dbReference type="EMBL" id="BARU01030502">
    <property type="protein sequence ID" value="GAH64029.1"/>
    <property type="molecule type" value="Genomic_DNA"/>
</dbReference>
<accession>X1ID52</accession>
<dbReference type="AlphaFoldDB" id="X1ID52"/>
<reference evidence="2" key="1">
    <citation type="journal article" date="2014" name="Front. Microbiol.">
        <title>High frequency of phylogenetically diverse reductive dehalogenase-homologous genes in deep subseafloor sedimentary metagenomes.</title>
        <authorList>
            <person name="Kawai M."/>
            <person name="Futagami T."/>
            <person name="Toyoda A."/>
            <person name="Takaki Y."/>
            <person name="Nishi S."/>
            <person name="Hori S."/>
            <person name="Arai W."/>
            <person name="Tsubouchi T."/>
            <person name="Morono Y."/>
            <person name="Uchiyama I."/>
            <person name="Ito T."/>
            <person name="Fujiyama A."/>
            <person name="Inagaki F."/>
            <person name="Takami H."/>
        </authorList>
    </citation>
    <scope>NUCLEOTIDE SEQUENCE</scope>
    <source>
        <strain evidence="2">Expedition CK06-06</strain>
    </source>
</reference>
<name>X1ID52_9ZZZZ</name>
<evidence type="ECO:0000313" key="2">
    <source>
        <dbReference type="EMBL" id="GAH64029.1"/>
    </source>
</evidence>